<evidence type="ECO:0000256" key="2">
    <source>
        <dbReference type="ARBA" id="ARBA00022857"/>
    </source>
</evidence>
<name>A0A1M6S321_9FIRM</name>
<dbReference type="Proteomes" id="UP000184301">
    <property type="component" value="Unassembled WGS sequence"/>
</dbReference>
<evidence type="ECO:0000256" key="4">
    <source>
        <dbReference type="RuleBase" id="RU000363"/>
    </source>
</evidence>
<dbReference type="PROSITE" id="PS00061">
    <property type="entry name" value="ADH_SHORT"/>
    <property type="match status" value="1"/>
</dbReference>
<evidence type="ECO:0000256" key="3">
    <source>
        <dbReference type="ARBA" id="ARBA00023002"/>
    </source>
</evidence>
<dbReference type="PANTHER" id="PTHR43391">
    <property type="entry name" value="RETINOL DEHYDROGENASE-RELATED"/>
    <property type="match status" value="1"/>
</dbReference>
<dbReference type="STRING" id="1121950.SAMN02745243_02834"/>
<comment type="similarity">
    <text evidence="1 4">Belongs to the short-chain dehydrogenases/reductases (SDR) family.</text>
</comment>
<organism evidence="5 6">
    <name type="scientific">Hespellia stercorisuis DSM 15480</name>
    <dbReference type="NCBI Taxonomy" id="1121950"/>
    <lineage>
        <taxon>Bacteria</taxon>
        <taxon>Bacillati</taxon>
        <taxon>Bacillota</taxon>
        <taxon>Clostridia</taxon>
        <taxon>Lachnospirales</taxon>
        <taxon>Lachnospiraceae</taxon>
        <taxon>Hespellia</taxon>
    </lineage>
</organism>
<dbReference type="InterPro" id="IPR002347">
    <property type="entry name" value="SDR_fam"/>
</dbReference>
<evidence type="ECO:0008006" key="7">
    <source>
        <dbReference type="Google" id="ProtNLM"/>
    </source>
</evidence>
<dbReference type="InterPro" id="IPR036291">
    <property type="entry name" value="NAD(P)-bd_dom_sf"/>
</dbReference>
<dbReference type="AlphaFoldDB" id="A0A1M6S321"/>
<dbReference type="SUPFAM" id="SSF51735">
    <property type="entry name" value="NAD(P)-binding Rossmann-fold domains"/>
    <property type="match status" value="1"/>
</dbReference>
<evidence type="ECO:0000313" key="5">
    <source>
        <dbReference type="EMBL" id="SHK39070.1"/>
    </source>
</evidence>
<accession>A0A1M6S321</accession>
<protein>
    <recommendedName>
        <fullName evidence="7">Short-chain dehydrogenase</fullName>
    </recommendedName>
</protein>
<dbReference type="Pfam" id="PF00106">
    <property type="entry name" value="adh_short"/>
    <property type="match status" value="1"/>
</dbReference>
<evidence type="ECO:0000313" key="6">
    <source>
        <dbReference type="Proteomes" id="UP000184301"/>
    </source>
</evidence>
<dbReference type="CDD" id="cd05233">
    <property type="entry name" value="SDR_c"/>
    <property type="match status" value="1"/>
</dbReference>
<dbReference type="PRINTS" id="PR00081">
    <property type="entry name" value="GDHRDH"/>
</dbReference>
<dbReference type="PIRSF" id="PIRSF000126">
    <property type="entry name" value="11-beta-HSD1"/>
    <property type="match status" value="1"/>
</dbReference>
<reference evidence="5 6" key="1">
    <citation type="submission" date="2016-11" db="EMBL/GenBank/DDBJ databases">
        <authorList>
            <person name="Jaros S."/>
            <person name="Januszkiewicz K."/>
            <person name="Wedrychowicz H."/>
        </authorList>
    </citation>
    <scope>NUCLEOTIDE SEQUENCE [LARGE SCALE GENOMIC DNA]</scope>
    <source>
        <strain evidence="5 6">DSM 15480</strain>
    </source>
</reference>
<keyword evidence="3" id="KW-0560">Oxidoreductase</keyword>
<evidence type="ECO:0000256" key="1">
    <source>
        <dbReference type="ARBA" id="ARBA00006484"/>
    </source>
</evidence>
<dbReference type="Gene3D" id="3.40.50.720">
    <property type="entry name" value="NAD(P)-binding Rossmann-like Domain"/>
    <property type="match status" value="1"/>
</dbReference>
<dbReference type="InterPro" id="IPR020904">
    <property type="entry name" value="Sc_DH/Rdtase_CS"/>
</dbReference>
<sequence length="257" mass="28223">MKIAIVTGASSGMGREFVVQVQHLYSSLDEVWVVARRQDRLEALVEDSKVTMRIFCGDLQKKPVYAQIAKVLKEENPDIRMLVNAAGFGKNGTVEEILEREEDAQEQMIDLNCKGLTKMTLLCLPYMKKGARIVNLASAAAFCPQPHFAVYAATKAYVLSFSRGLGAELKEKGIYVTAVCPGPVETEFFKVSGHVGGKLKKAVMVKPGPVVKRALQDARAGRPLSIYGTTMKGTALATKVIPHDVFLKLETTDLFRM</sequence>
<gene>
    <name evidence="5" type="ORF">SAMN02745243_02834</name>
</gene>
<dbReference type="PRINTS" id="PR00080">
    <property type="entry name" value="SDRFAMILY"/>
</dbReference>
<dbReference type="PANTHER" id="PTHR43391:SF14">
    <property type="entry name" value="DEHYDROGENASE_REDUCTASE SDR FAMILY PROTEIN 7-LIKE"/>
    <property type="match status" value="1"/>
</dbReference>
<dbReference type="EMBL" id="FQZY01000046">
    <property type="protein sequence ID" value="SHK39070.1"/>
    <property type="molecule type" value="Genomic_DNA"/>
</dbReference>
<proteinExistence type="inferred from homology"/>
<keyword evidence="6" id="KW-1185">Reference proteome</keyword>
<dbReference type="GO" id="GO:0016491">
    <property type="term" value="F:oxidoreductase activity"/>
    <property type="evidence" value="ECO:0007669"/>
    <property type="project" value="UniProtKB-KW"/>
</dbReference>
<dbReference type="RefSeq" id="WP_073111600.1">
    <property type="nucleotide sequence ID" value="NZ_FQZY01000046.1"/>
</dbReference>
<dbReference type="GO" id="GO:0005829">
    <property type="term" value="C:cytosol"/>
    <property type="evidence" value="ECO:0007669"/>
    <property type="project" value="TreeGrafter"/>
</dbReference>
<dbReference type="OrthoDB" id="9808814at2"/>
<keyword evidence="2" id="KW-0521">NADP</keyword>